<feature type="region of interest" description="Disordered" evidence="1">
    <location>
        <begin position="278"/>
        <end position="302"/>
    </location>
</feature>
<protein>
    <recommendedName>
        <fullName evidence="2">C2 NT-type domain-containing protein</fullName>
    </recommendedName>
</protein>
<accession>A0A9Q0CIM1</accession>
<proteinExistence type="predicted"/>
<dbReference type="AlphaFoldDB" id="A0A9Q0CIM1"/>
<keyword evidence="4" id="KW-1185">Reference proteome</keyword>
<sequence length="431" mass="48348">MQYNMVGKNQNGASCLQEEVDLLQKPTSNYSSGSTSGRNLFRDWKYKLLHGMRINRSRCVLCIQIQHISNLPSSVEGRALVVGWKTKGSKGEHTNPVHVNRGSASFDEIFLHYCGFEVSESLKSCFIWVSLVDSADCDLGTFHVDLSELANAENSNSRCSNSNSKASVGGKAMSFVLGGVASGGVLNINVYCRMMDEDSRDGADRRKRESKGKCFSCLPDLSCLRTPPVTVLAKRIPSLRSDRGGFITIENSNSMHDSNRIEEDEDVGFITIEKGTISASSRSRRPPSDNLANTTDDDEEICGPEDEKPCLMMDLHEDFDLQKVEDEFLTMLEDKYWKKGRELKVEPWRKDVEDKLNFSLDLSIDLDLDLDLDSLIKEAEIELAKAEQSWKSKIGGVILEKQEYDDLMKRWGAKDNFPSEHSFEYGFGSPI</sequence>
<reference evidence="3" key="1">
    <citation type="journal article" date="2022" name="Cell">
        <title>Repeat-based holocentromeres influence genome architecture and karyotype evolution.</title>
        <authorList>
            <person name="Hofstatter P.G."/>
            <person name="Thangavel G."/>
            <person name="Lux T."/>
            <person name="Neumann P."/>
            <person name="Vondrak T."/>
            <person name="Novak P."/>
            <person name="Zhang M."/>
            <person name="Costa L."/>
            <person name="Castellani M."/>
            <person name="Scott A."/>
            <person name="Toegelov H."/>
            <person name="Fuchs J."/>
            <person name="Mata-Sucre Y."/>
            <person name="Dias Y."/>
            <person name="Vanzela A.L.L."/>
            <person name="Huettel B."/>
            <person name="Almeida C.C.S."/>
            <person name="Simkova H."/>
            <person name="Souza G."/>
            <person name="Pedrosa-Harand A."/>
            <person name="Macas J."/>
            <person name="Mayer K.F.X."/>
            <person name="Houben A."/>
            <person name="Marques A."/>
        </authorList>
    </citation>
    <scope>NUCLEOTIDE SEQUENCE</scope>
    <source>
        <strain evidence="3">RhyBre1mFocal</strain>
    </source>
</reference>
<evidence type="ECO:0000313" key="4">
    <source>
        <dbReference type="Proteomes" id="UP001151287"/>
    </source>
</evidence>
<feature type="domain" description="C2 NT-type" evidence="2">
    <location>
        <begin position="57"/>
        <end position="165"/>
    </location>
</feature>
<dbReference type="PANTHER" id="PTHR33414">
    <property type="entry name" value="PROTEIN PLASTID MOVEMENT IMPAIRED 1-RELATED 1"/>
    <property type="match status" value="1"/>
</dbReference>
<dbReference type="EMBL" id="JAMQYH010000003">
    <property type="protein sequence ID" value="KAJ1694674.1"/>
    <property type="molecule type" value="Genomic_DNA"/>
</dbReference>
<gene>
    <name evidence="3" type="ORF">LUZ63_011372</name>
</gene>
<name>A0A9Q0CIM1_9POAL</name>
<organism evidence="3 4">
    <name type="scientific">Rhynchospora breviuscula</name>
    <dbReference type="NCBI Taxonomy" id="2022672"/>
    <lineage>
        <taxon>Eukaryota</taxon>
        <taxon>Viridiplantae</taxon>
        <taxon>Streptophyta</taxon>
        <taxon>Embryophyta</taxon>
        <taxon>Tracheophyta</taxon>
        <taxon>Spermatophyta</taxon>
        <taxon>Magnoliopsida</taxon>
        <taxon>Liliopsida</taxon>
        <taxon>Poales</taxon>
        <taxon>Cyperaceae</taxon>
        <taxon>Cyperoideae</taxon>
        <taxon>Rhynchosporeae</taxon>
        <taxon>Rhynchospora</taxon>
    </lineage>
</organism>
<dbReference type="PANTHER" id="PTHR33414:SF5">
    <property type="entry name" value="OS02G0817100 PROTEIN"/>
    <property type="match status" value="1"/>
</dbReference>
<comment type="caution">
    <text evidence="3">The sequence shown here is derived from an EMBL/GenBank/DDBJ whole genome shotgun (WGS) entry which is preliminary data.</text>
</comment>
<dbReference type="OrthoDB" id="773002at2759"/>
<dbReference type="Pfam" id="PF10358">
    <property type="entry name" value="NT-C2"/>
    <property type="match status" value="1"/>
</dbReference>
<dbReference type="InterPro" id="IPR039614">
    <property type="entry name" value="PMI1-like"/>
</dbReference>
<dbReference type="Proteomes" id="UP001151287">
    <property type="component" value="Unassembled WGS sequence"/>
</dbReference>
<evidence type="ECO:0000256" key="1">
    <source>
        <dbReference type="SAM" id="MobiDB-lite"/>
    </source>
</evidence>
<evidence type="ECO:0000313" key="3">
    <source>
        <dbReference type="EMBL" id="KAJ1694674.1"/>
    </source>
</evidence>
<evidence type="ECO:0000259" key="2">
    <source>
        <dbReference type="Pfam" id="PF10358"/>
    </source>
</evidence>
<dbReference type="InterPro" id="IPR019448">
    <property type="entry name" value="NT-C2"/>
</dbReference>